<proteinExistence type="inferred from homology"/>
<evidence type="ECO:0000313" key="24">
    <source>
        <dbReference type="EMBL" id="MCW3476764.1"/>
    </source>
</evidence>
<keyword evidence="15 19" id="KW-0560">Oxidoreductase</keyword>
<dbReference type="InterPro" id="IPR008168">
    <property type="entry name" value="Cyt_C_IC"/>
</dbReference>
<dbReference type="Pfam" id="PF14715">
    <property type="entry name" value="FixP_N"/>
    <property type="match status" value="1"/>
</dbReference>
<name>A0AA42CFL1_9PROT</name>
<dbReference type="InterPro" id="IPR050597">
    <property type="entry name" value="Cytochrome_c_Oxidase_Subunit"/>
</dbReference>
<dbReference type="EMBL" id="JAPDNT010000024">
    <property type="protein sequence ID" value="MCW3476764.1"/>
    <property type="molecule type" value="Genomic_DNA"/>
</dbReference>
<comment type="function">
    <text evidence="19">C-type cytochrome. Part of the cbb3-type cytochrome c oxidase complex.</text>
</comment>
<feature type="binding site" description="axial binding residue" evidence="20">
    <location>
        <position position="263"/>
    </location>
    <ligand>
        <name>heme c</name>
        <dbReference type="ChEBI" id="CHEBI:61717"/>
        <label>1</label>
    </ligand>
    <ligandPart>
        <name>Fe</name>
        <dbReference type="ChEBI" id="CHEBI:18248"/>
    </ligandPart>
</feature>
<keyword evidence="5 19" id="KW-1003">Cell membrane</keyword>
<dbReference type="PRINTS" id="PR00605">
    <property type="entry name" value="CYTCHROMECIC"/>
</dbReference>
<comment type="cofactor">
    <cofactor evidence="19 21">
        <name>heme c</name>
        <dbReference type="ChEBI" id="CHEBI:61717"/>
    </cofactor>
    <text evidence="19 21">Binds 2 heme C groups per subunit.</text>
</comment>
<comment type="subcellular location">
    <subcellularLocation>
        <location evidence="1 19">Cell inner membrane</location>
    </subcellularLocation>
</comment>
<dbReference type="Proteomes" id="UP001165679">
    <property type="component" value="Unassembled WGS sequence"/>
</dbReference>
<reference evidence="24" key="2">
    <citation type="submission" date="2022-10" db="EMBL/GenBank/DDBJ databases">
        <authorList>
            <person name="Trinh H.N."/>
        </authorList>
    </citation>
    <scope>NUCLEOTIDE SEQUENCE</scope>
    <source>
        <strain evidence="24">RN2-1</strain>
    </source>
</reference>
<evidence type="ECO:0000256" key="17">
    <source>
        <dbReference type="ARBA" id="ARBA00023065"/>
    </source>
</evidence>
<evidence type="ECO:0000256" key="16">
    <source>
        <dbReference type="ARBA" id="ARBA00023004"/>
    </source>
</evidence>
<dbReference type="InterPro" id="IPR038414">
    <property type="entry name" value="CcoP_N_sf"/>
</dbReference>
<comment type="caution">
    <text evidence="24">The sequence shown here is derived from an EMBL/GenBank/DDBJ whole genome shotgun (WGS) entry which is preliminary data.</text>
</comment>
<comment type="similarity">
    <text evidence="3 19">Belongs to the CcoP / FixP family.</text>
</comment>
<evidence type="ECO:0000256" key="11">
    <source>
        <dbReference type="ARBA" id="ARBA00022737"/>
    </source>
</evidence>
<evidence type="ECO:0000256" key="4">
    <source>
        <dbReference type="ARBA" id="ARBA00022448"/>
    </source>
</evidence>
<evidence type="ECO:0000256" key="20">
    <source>
        <dbReference type="PIRSR" id="PIRSR000006-1"/>
    </source>
</evidence>
<evidence type="ECO:0000256" key="6">
    <source>
        <dbReference type="ARBA" id="ARBA00022519"/>
    </source>
</evidence>
<feature type="binding site" description="covalent" evidence="21">
    <location>
        <position position="221"/>
    </location>
    <ligand>
        <name>heme c</name>
        <dbReference type="ChEBI" id="CHEBI:61717"/>
        <label>2</label>
    </ligand>
</feature>
<comment type="subunit">
    <text evidence="19">Component of the cbb3-type cytochrome c oxidase.</text>
</comment>
<feature type="binding site" description="covalent" evidence="21">
    <location>
        <position position="122"/>
    </location>
    <ligand>
        <name>heme c</name>
        <dbReference type="ChEBI" id="CHEBI:61717"/>
        <label>1</label>
    </ligand>
</feature>
<protein>
    <recommendedName>
        <fullName evidence="19">Cbb3-type cytochrome c oxidase subunit</fullName>
    </recommendedName>
</protein>
<dbReference type="RefSeq" id="WP_264715597.1">
    <property type="nucleotide sequence ID" value="NZ_JAPDNT010000024.1"/>
</dbReference>
<keyword evidence="14 22" id="KW-1133">Transmembrane helix</keyword>
<feature type="binding site" description="axial binding residue" evidence="20">
    <location>
        <position position="222"/>
    </location>
    <ligand>
        <name>heme c</name>
        <dbReference type="ChEBI" id="CHEBI:61717"/>
        <label>2</label>
    </ligand>
    <ligandPart>
        <name>Fe</name>
        <dbReference type="ChEBI" id="CHEBI:18248"/>
    </ligandPart>
</feature>
<evidence type="ECO:0000256" key="10">
    <source>
        <dbReference type="ARBA" id="ARBA00022723"/>
    </source>
</evidence>
<keyword evidence="12 19" id="KW-0375">Hydrogen ion transport</keyword>
<evidence type="ECO:0000256" key="5">
    <source>
        <dbReference type="ARBA" id="ARBA00022475"/>
    </source>
</evidence>
<dbReference type="SUPFAM" id="SSF46626">
    <property type="entry name" value="Cytochrome c"/>
    <property type="match status" value="2"/>
</dbReference>
<feature type="binding site" description="covalent" evidence="21">
    <location>
        <position position="125"/>
    </location>
    <ligand>
        <name>heme c</name>
        <dbReference type="ChEBI" id="CHEBI:61717"/>
        <label>1</label>
    </ligand>
</feature>
<dbReference type="Pfam" id="PF00034">
    <property type="entry name" value="Cytochrom_C"/>
    <property type="match status" value="1"/>
</dbReference>
<keyword evidence="13 19" id="KW-0249">Electron transport</keyword>
<dbReference type="GO" id="GO:0020037">
    <property type="term" value="F:heme binding"/>
    <property type="evidence" value="ECO:0007669"/>
    <property type="project" value="InterPro"/>
</dbReference>
<keyword evidence="25" id="KW-1185">Reference proteome</keyword>
<feature type="binding site" description="axial binding residue" evidence="20">
    <location>
        <position position="126"/>
    </location>
    <ligand>
        <name>heme c</name>
        <dbReference type="ChEBI" id="CHEBI:61717"/>
        <label>1</label>
    </ligand>
    <ligandPart>
        <name>Fe</name>
        <dbReference type="ChEBI" id="CHEBI:18248"/>
    </ligandPart>
</feature>
<keyword evidence="18 19" id="KW-0472">Membrane</keyword>
<dbReference type="GO" id="GO:0005886">
    <property type="term" value="C:plasma membrane"/>
    <property type="evidence" value="ECO:0007669"/>
    <property type="project" value="UniProtKB-SubCell"/>
</dbReference>
<evidence type="ECO:0000256" key="19">
    <source>
        <dbReference type="PIRNR" id="PIRNR000006"/>
    </source>
</evidence>
<keyword evidence="9 22" id="KW-0812">Transmembrane</keyword>
<feature type="domain" description="Cytochrome c" evidence="23">
    <location>
        <begin position="205"/>
        <end position="286"/>
    </location>
</feature>
<accession>A0AA42CFL1</accession>
<feature type="binding site" description="covalent" evidence="21">
    <location>
        <position position="218"/>
    </location>
    <ligand>
        <name>heme c</name>
        <dbReference type="ChEBI" id="CHEBI:61717"/>
        <label>2</label>
    </ligand>
</feature>
<dbReference type="GO" id="GO:0009055">
    <property type="term" value="F:electron transfer activity"/>
    <property type="evidence" value="ECO:0007669"/>
    <property type="project" value="InterPro"/>
</dbReference>
<dbReference type="InterPro" id="IPR009056">
    <property type="entry name" value="Cyt_c-like_dom"/>
</dbReference>
<evidence type="ECO:0000256" key="21">
    <source>
        <dbReference type="PIRSR" id="PIRSR000006-2"/>
    </source>
</evidence>
<evidence type="ECO:0000256" key="14">
    <source>
        <dbReference type="ARBA" id="ARBA00022989"/>
    </source>
</evidence>
<dbReference type="Pfam" id="PF13442">
    <property type="entry name" value="Cytochrome_CBB3"/>
    <property type="match status" value="1"/>
</dbReference>
<evidence type="ECO:0000256" key="7">
    <source>
        <dbReference type="ARBA" id="ARBA00022617"/>
    </source>
</evidence>
<evidence type="ECO:0000256" key="8">
    <source>
        <dbReference type="ARBA" id="ARBA00022660"/>
    </source>
</evidence>
<organism evidence="24 25">
    <name type="scientific">Limobrevibacterium gyesilva</name>
    <dbReference type="NCBI Taxonomy" id="2991712"/>
    <lineage>
        <taxon>Bacteria</taxon>
        <taxon>Pseudomonadati</taxon>
        <taxon>Pseudomonadota</taxon>
        <taxon>Alphaproteobacteria</taxon>
        <taxon>Acetobacterales</taxon>
        <taxon>Acetobacteraceae</taxon>
        <taxon>Limobrevibacterium</taxon>
    </lineage>
</organism>
<evidence type="ECO:0000256" key="9">
    <source>
        <dbReference type="ARBA" id="ARBA00022692"/>
    </source>
</evidence>
<evidence type="ECO:0000313" key="25">
    <source>
        <dbReference type="Proteomes" id="UP001165679"/>
    </source>
</evidence>
<evidence type="ECO:0000256" key="3">
    <source>
        <dbReference type="ARBA" id="ARBA00006113"/>
    </source>
</evidence>
<dbReference type="PIRSF" id="PIRSF000006">
    <property type="entry name" value="Cbb3-Cox_fixP"/>
    <property type="match status" value="1"/>
</dbReference>
<sequence length="289" mass="30925">MPTKIEKDSISGQDTTGHEWDGLKELNTPLPKWWLYTLYATCVWAVVWCVLYPSVPGISGYFPGVLGASTRVQVTNDVKALAAQRAVTMDKLTATPIAEVRQDPQLMAVATTAGRIAFANNCQPCHGPSGEGRPGYPALAGDAWIWGGKLADLQQTITYGIRSGHPDARVSQMPRFGADGILKPEEIAQVADYVMTLYGKGTAGADMAKGRAIYGENCAACHGDNGEGKRDVGAPALKGAVHLYGDSRETVRAQIANPRQGVMPNWNQRLDEATIKSLALYVHSLGGGE</sequence>
<dbReference type="GO" id="GO:0016491">
    <property type="term" value="F:oxidoreductase activity"/>
    <property type="evidence" value="ECO:0007669"/>
    <property type="project" value="UniProtKB-KW"/>
</dbReference>
<feature type="transmembrane region" description="Helical" evidence="22">
    <location>
        <begin position="33"/>
        <end position="52"/>
    </location>
</feature>
<evidence type="ECO:0000256" key="2">
    <source>
        <dbReference type="ARBA" id="ARBA00004673"/>
    </source>
</evidence>
<dbReference type="AlphaFoldDB" id="A0AA42CFL1"/>
<keyword evidence="8 19" id="KW-0679">Respiratory chain</keyword>
<dbReference type="InterPro" id="IPR036909">
    <property type="entry name" value="Cyt_c-like_dom_sf"/>
</dbReference>
<keyword evidence="10 19" id="KW-0479">Metal-binding</keyword>
<keyword evidence="7 19" id="KW-0349">Heme</keyword>
<comment type="pathway">
    <text evidence="2 19">Energy metabolism; oxidative phosphorylation.</text>
</comment>
<keyword evidence="16 19" id="KW-0408">Iron</keyword>
<gene>
    <name evidence="24" type="primary">ccoP</name>
    <name evidence="24" type="ORF">OL599_19545</name>
</gene>
<dbReference type="PANTHER" id="PTHR33751:SF1">
    <property type="entry name" value="CBB3-TYPE CYTOCHROME C OXIDASE SUBUNIT FIXP"/>
    <property type="match status" value="1"/>
</dbReference>
<dbReference type="GO" id="GO:1902600">
    <property type="term" value="P:proton transmembrane transport"/>
    <property type="evidence" value="ECO:0007669"/>
    <property type="project" value="UniProtKB-KW"/>
</dbReference>
<keyword evidence="4 19" id="KW-0813">Transport</keyword>
<dbReference type="Gene3D" id="1.10.760.10">
    <property type="entry name" value="Cytochrome c-like domain"/>
    <property type="match status" value="2"/>
</dbReference>
<feature type="domain" description="Cytochrome c" evidence="23">
    <location>
        <begin position="109"/>
        <end position="198"/>
    </location>
</feature>
<keyword evidence="11" id="KW-0677">Repeat</keyword>
<dbReference type="InterPro" id="IPR004678">
    <property type="entry name" value="Cyt_c_oxidase_cbb3_su3"/>
</dbReference>
<dbReference type="NCBIfam" id="TIGR00782">
    <property type="entry name" value="ccoP"/>
    <property type="match status" value="1"/>
</dbReference>
<reference evidence="24" key="1">
    <citation type="submission" date="2022-09" db="EMBL/GenBank/DDBJ databases">
        <title>Rhodovastum sp. nov. RN2-1 isolated from soil in Seongnam, South Korea.</title>
        <authorList>
            <person name="Le N.T."/>
        </authorList>
    </citation>
    <scope>NUCLEOTIDE SEQUENCE</scope>
    <source>
        <strain evidence="24">RN2-1</strain>
    </source>
</reference>
<dbReference type="PROSITE" id="PS51007">
    <property type="entry name" value="CYTC"/>
    <property type="match status" value="2"/>
</dbReference>
<dbReference type="PANTHER" id="PTHR33751">
    <property type="entry name" value="CBB3-TYPE CYTOCHROME C OXIDASE SUBUNIT FIXP"/>
    <property type="match status" value="1"/>
</dbReference>
<evidence type="ECO:0000256" key="15">
    <source>
        <dbReference type="ARBA" id="ARBA00023002"/>
    </source>
</evidence>
<dbReference type="InterPro" id="IPR032858">
    <property type="entry name" value="CcoP_N"/>
</dbReference>
<dbReference type="Gene3D" id="6.10.280.130">
    <property type="match status" value="1"/>
</dbReference>
<feature type="binding site" description="axial binding residue" evidence="20">
    <location>
        <position position="173"/>
    </location>
    <ligand>
        <name>heme c</name>
        <dbReference type="ChEBI" id="CHEBI:61717"/>
        <label>2</label>
    </ligand>
    <ligandPart>
        <name>Fe</name>
        <dbReference type="ChEBI" id="CHEBI:18248"/>
    </ligandPart>
</feature>
<evidence type="ECO:0000256" key="1">
    <source>
        <dbReference type="ARBA" id="ARBA00004533"/>
    </source>
</evidence>
<evidence type="ECO:0000256" key="22">
    <source>
        <dbReference type="SAM" id="Phobius"/>
    </source>
</evidence>
<dbReference type="GO" id="GO:0005506">
    <property type="term" value="F:iron ion binding"/>
    <property type="evidence" value="ECO:0007669"/>
    <property type="project" value="InterPro"/>
</dbReference>
<evidence type="ECO:0000259" key="23">
    <source>
        <dbReference type="PROSITE" id="PS51007"/>
    </source>
</evidence>
<keyword evidence="17 19" id="KW-0406">Ion transport</keyword>
<evidence type="ECO:0000256" key="13">
    <source>
        <dbReference type="ARBA" id="ARBA00022982"/>
    </source>
</evidence>
<evidence type="ECO:0000256" key="12">
    <source>
        <dbReference type="ARBA" id="ARBA00022781"/>
    </source>
</evidence>
<keyword evidence="6 19" id="KW-0997">Cell inner membrane</keyword>
<evidence type="ECO:0000256" key="18">
    <source>
        <dbReference type="ARBA" id="ARBA00023136"/>
    </source>
</evidence>